<dbReference type="Proteomes" id="UP000054495">
    <property type="component" value="Unassembled WGS sequence"/>
</dbReference>
<accession>A0A0D6L6R3</accession>
<dbReference type="InterPro" id="IPR018177">
    <property type="entry name" value="L-lactate_DH_AS"/>
</dbReference>
<evidence type="ECO:0000256" key="2">
    <source>
        <dbReference type="ARBA" id="ARBA00006054"/>
    </source>
</evidence>
<name>A0A0D6L6R3_9BILA</name>
<evidence type="ECO:0000313" key="7">
    <source>
        <dbReference type="Proteomes" id="UP000054495"/>
    </source>
</evidence>
<dbReference type="AlphaFoldDB" id="A0A0D6L6R3"/>
<dbReference type="EMBL" id="KE125708">
    <property type="protein sequence ID" value="EPB67340.1"/>
    <property type="molecule type" value="Genomic_DNA"/>
</dbReference>
<feature type="domain" description="Lactate/malate dehydrogenase C-terminal" evidence="5">
    <location>
        <begin position="126"/>
        <end position="167"/>
    </location>
</feature>
<keyword evidence="4" id="KW-0560">Oxidoreductase</keyword>
<sequence length="233" mass="25395">MLVEDCIGLDPHTAPHRLRPNSLILFPSAYSTAFAALIQIWGAECVPKVTYLSTTFRWISCSQCSSSVFSPMSGFTFDSVTPATFTPDQTATRKQANASEQANEIELTAGITVLSDDPSVAGRWGNKLNIAPSSCHGWIIGEHGDSSVAVWSGVNVAGVTLSNVKPDIGEKTDDEHWEQDIHRKVVERVTVLSDDPSVAGRWGNVEFLGKKEAEPVMDIYGIKMSTNIYLSLY</sequence>
<dbReference type="InterPro" id="IPR022383">
    <property type="entry name" value="Lactate/malate_DH_C"/>
</dbReference>
<comment type="pathway">
    <text evidence="1">Fermentation; pyruvate fermentation to lactate; (S)-lactate from pyruvate: step 1/1.</text>
</comment>
<evidence type="ECO:0000259" key="5">
    <source>
        <dbReference type="Pfam" id="PF02866"/>
    </source>
</evidence>
<dbReference type="InterPro" id="IPR015955">
    <property type="entry name" value="Lactate_DH/Glyco_Ohase_4_C"/>
</dbReference>
<comment type="similarity">
    <text evidence="2">Belongs to the LDH/MDH superfamily. LDH family.</text>
</comment>
<dbReference type="Pfam" id="PF02866">
    <property type="entry name" value="Ldh_1_C"/>
    <property type="match status" value="1"/>
</dbReference>
<protein>
    <recommendedName>
        <fullName evidence="3">L-lactate dehydrogenase</fullName>
        <ecNumber evidence="3">1.1.1.27</ecNumber>
    </recommendedName>
</protein>
<evidence type="ECO:0000256" key="3">
    <source>
        <dbReference type="ARBA" id="ARBA00012967"/>
    </source>
</evidence>
<gene>
    <name evidence="6" type="ORF">ANCCEY_13569</name>
</gene>
<dbReference type="UniPathway" id="UPA00554">
    <property type="reaction ID" value="UER00611"/>
</dbReference>
<dbReference type="Gene3D" id="3.90.110.10">
    <property type="entry name" value="Lactate dehydrogenase/glycoside hydrolase, family 4, C-terminal"/>
    <property type="match status" value="1"/>
</dbReference>
<keyword evidence="7" id="KW-1185">Reference proteome</keyword>
<organism evidence="6 7">
    <name type="scientific">Ancylostoma ceylanicum</name>
    <dbReference type="NCBI Taxonomy" id="53326"/>
    <lineage>
        <taxon>Eukaryota</taxon>
        <taxon>Metazoa</taxon>
        <taxon>Ecdysozoa</taxon>
        <taxon>Nematoda</taxon>
        <taxon>Chromadorea</taxon>
        <taxon>Rhabditida</taxon>
        <taxon>Rhabditina</taxon>
        <taxon>Rhabditomorpha</taxon>
        <taxon>Strongyloidea</taxon>
        <taxon>Ancylostomatidae</taxon>
        <taxon>Ancylostomatinae</taxon>
        <taxon>Ancylostoma</taxon>
    </lineage>
</organism>
<dbReference type="SUPFAM" id="SSF56327">
    <property type="entry name" value="LDH C-terminal domain-like"/>
    <property type="match status" value="1"/>
</dbReference>
<reference evidence="6 7" key="1">
    <citation type="submission" date="2013-05" db="EMBL/GenBank/DDBJ databases">
        <title>Draft genome of the parasitic nematode Anyclostoma ceylanicum.</title>
        <authorList>
            <person name="Mitreva M."/>
        </authorList>
    </citation>
    <scope>NUCLEOTIDE SEQUENCE [LARGE SCALE GENOMIC DNA]</scope>
</reference>
<dbReference type="PANTHER" id="PTHR43128">
    <property type="entry name" value="L-2-HYDROXYCARBOXYLATE DEHYDROGENASE (NAD(P)(+))"/>
    <property type="match status" value="1"/>
</dbReference>
<proteinExistence type="inferred from homology"/>
<evidence type="ECO:0000256" key="1">
    <source>
        <dbReference type="ARBA" id="ARBA00004843"/>
    </source>
</evidence>
<dbReference type="PROSITE" id="PS00064">
    <property type="entry name" value="L_LDH"/>
    <property type="match status" value="1"/>
</dbReference>
<dbReference type="GO" id="GO:0006089">
    <property type="term" value="P:lactate metabolic process"/>
    <property type="evidence" value="ECO:0007669"/>
    <property type="project" value="TreeGrafter"/>
</dbReference>
<evidence type="ECO:0000313" key="6">
    <source>
        <dbReference type="EMBL" id="EPB67340.1"/>
    </source>
</evidence>
<dbReference type="PANTHER" id="PTHR43128:SF16">
    <property type="entry name" value="L-LACTATE DEHYDROGENASE"/>
    <property type="match status" value="1"/>
</dbReference>
<dbReference type="GO" id="GO:0004459">
    <property type="term" value="F:L-lactate dehydrogenase (NAD+) activity"/>
    <property type="evidence" value="ECO:0007669"/>
    <property type="project" value="UniProtKB-EC"/>
</dbReference>
<evidence type="ECO:0000256" key="4">
    <source>
        <dbReference type="ARBA" id="ARBA00023002"/>
    </source>
</evidence>
<dbReference type="EC" id="1.1.1.27" evidence="3"/>